<dbReference type="InterPro" id="IPR025184">
    <property type="entry name" value="AadA_C"/>
</dbReference>
<dbReference type="RefSeq" id="WP_184995386.1">
    <property type="nucleotide sequence ID" value="NZ_BOMK01000069.1"/>
</dbReference>
<proteinExistence type="predicted"/>
<sequence>MVLTACRIWHFAVENAHCSKAQAARWALGRRHRLTAVRQAIEQYERDPATVVDEHAIAELLDHVLAATAPG</sequence>
<keyword evidence="4" id="KW-1185">Reference proteome</keyword>
<dbReference type="Proteomes" id="UP000578112">
    <property type="component" value="Unassembled WGS sequence"/>
</dbReference>
<evidence type="ECO:0000313" key="4">
    <source>
        <dbReference type="Proteomes" id="UP000578112"/>
    </source>
</evidence>
<reference evidence="3 4" key="1">
    <citation type="submission" date="2020-08" db="EMBL/GenBank/DDBJ databases">
        <title>Sequencing the genomes of 1000 actinobacteria strains.</title>
        <authorList>
            <person name="Klenk H.-P."/>
        </authorList>
    </citation>
    <scope>NUCLEOTIDE SEQUENCE [LARGE SCALE GENOMIC DNA]</scope>
    <source>
        <strain evidence="3 4">DSM 43149</strain>
    </source>
</reference>
<keyword evidence="1" id="KW-0808">Transferase</keyword>
<dbReference type="GO" id="GO:0016740">
    <property type="term" value="F:transferase activity"/>
    <property type="evidence" value="ECO:0007669"/>
    <property type="project" value="UniProtKB-KW"/>
</dbReference>
<evidence type="ECO:0000259" key="2">
    <source>
        <dbReference type="Pfam" id="PF13427"/>
    </source>
</evidence>
<dbReference type="Pfam" id="PF13427">
    <property type="entry name" value="AadA_C"/>
    <property type="match status" value="1"/>
</dbReference>
<gene>
    <name evidence="3" type="ORF">BJ971_004722</name>
</gene>
<dbReference type="AlphaFoldDB" id="A0A7W7MRE8"/>
<organism evidence="3 4">
    <name type="scientific">Actinoplanes digitatis</name>
    <dbReference type="NCBI Taxonomy" id="1868"/>
    <lineage>
        <taxon>Bacteria</taxon>
        <taxon>Bacillati</taxon>
        <taxon>Actinomycetota</taxon>
        <taxon>Actinomycetes</taxon>
        <taxon>Micromonosporales</taxon>
        <taxon>Micromonosporaceae</taxon>
        <taxon>Actinoplanes</taxon>
    </lineage>
</organism>
<accession>A0A7W7MRE8</accession>
<dbReference type="EMBL" id="JACHNH010000001">
    <property type="protein sequence ID" value="MBB4764166.1"/>
    <property type="molecule type" value="Genomic_DNA"/>
</dbReference>
<comment type="caution">
    <text evidence="3">The sequence shown here is derived from an EMBL/GenBank/DDBJ whole genome shotgun (WGS) entry which is preliminary data.</text>
</comment>
<protein>
    <recommendedName>
        <fullName evidence="2">Adenylyltransferase AadA C-terminal domain-containing protein</fullName>
    </recommendedName>
</protein>
<evidence type="ECO:0000313" key="3">
    <source>
        <dbReference type="EMBL" id="MBB4764166.1"/>
    </source>
</evidence>
<feature type="domain" description="Adenylyltransferase AadA C-terminal" evidence="2">
    <location>
        <begin position="1"/>
        <end position="65"/>
    </location>
</feature>
<name>A0A7W7MRE8_9ACTN</name>
<evidence type="ECO:0000256" key="1">
    <source>
        <dbReference type="ARBA" id="ARBA00022679"/>
    </source>
</evidence>